<dbReference type="InterPro" id="IPR007239">
    <property type="entry name" value="Atg5"/>
</dbReference>
<dbReference type="InterPro" id="IPR032675">
    <property type="entry name" value="LRR_dom_sf"/>
</dbReference>
<dbReference type="Pfam" id="PF20160">
    <property type="entry name" value="C-JID"/>
    <property type="match status" value="1"/>
</dbReference>
<evidence type="ECO:0000313" key="6">
    <source>
        <dbReference type="Proteomes" id="UP000594261"/>
    </source>
</evidence>
<evidence type="ECO:0008006" key="7">
    <source>
        <dbReference type="Google" id="ProtNLM"/>
    </source>
</evidence>
<feature type="domain" description="C-JID" evidence="3">
    <location>
        <begin position="458"/>
        <end position="588"/>
    </location>
</feature>
<keyword evidence="2" id="KW-0677">Repeat</keyword>
<dbReference type="Pfam" id="PF20638">
    <property type="entry name" value="ATG5_UblA"/>
    <property type="match status" value="1"/>
</dbReference>
<evidence type="ECO:0000313" key="5">
    <source>
        <dbReference type="EnsemblPlants" id="QL04p075308:mrna"/>
    </source>
</evidence>
<dbReference type="PANTHER" id="PTHR13040">
    <property type="entry name" value="AUTOPHAGY PROTEIN 5"/>
    <property type="match status" value="1"/>
</dbReference>
<dbReference type="EnsemblPlants" id="QL04p075308:mrna">
    <property type="protein sequence ID" value="QL04p075308:mrna"/>
    <property type="gene ID" value="QL04p075308"/>
</dbReference>
<dbReference type="GO" id="GO:0006995">
    <property type="term" value="P:cellular response to nitrogen starvation"/>
    <property type="evidence" value="ECO:0007669"/>
    <property type="project" value="TreeGrafter"/>
</dbReference>
<dbReference type="InterPro" id="IPR048939">
    <property type="entry name" value="ATG5_UblA"/>
</dbReference>
<keyword evidence="6" id="KW-1185">Reference proteome</keyword>
<dbReference type="InterPro" id="IPR042526">
    <property type="entry name" value="Atg5_HR"/>
</dbReference>
<dbReference type="GO" id="GO:0034274">
    <property type="term" value="C:Atg12-Atg5-Atg16 complex"/>
    <property type="evidence" value="ECO:0007669"/>
    <property type="project" value="TreeGrafter"/>
</dbReference>
<evidence type="ECO:0000259" key="4">
    <source>
        <dbReference type="Pfam" id="PF20638"/>
    </source>
</evidence>
<proteinExistence type="predicted"/>
<dbReference type="FunFam" id="3.10.20.620:FF:000002">
    <property type="entry name" value="Autophagy protein 5"/>
    <property type="match status" value="1"/>
</dbReference>
<dbReference type="PANTHER" id="PTHR13040:SF2">
    <property type="entry name" value="AUTOPHAGY PROTEIN 5"/>
    <property type="match status" value="1"/>
</dbReference>
<dbReference type="GO" id="GO:0061908">
    <property type="term" value="C:phagophore"/>
    <property type="evidence" value="ECO:0007669"/>
    <property type="project" value="TreeGrafter"/>
</dbReference>
<keyword evidence="1" id="KW-0433">Leucine-rich repeat</keyword>
<dbReference type="GO" id="GO:0034727">
    <property type="term" value="P:piecemeal microautophagy of the nucleus"/>
    <property type="evidence" value="ECO:0007669"/>
    <property type="project" value="TreeGrafter"/>
</dbReference>
<reference evidence="5 6" key="1">
    <citation type="journal article" date="2016" name="G3 (Bethesda)">
        <title>First Draft Assembly and Annotation of the Genome of a California Endemic Oak Quercus lobata Nee (Fagaceae).</title>
        <authorList>
            <person name="Sork V.L."/>
            <person name="Fitz-Gibbon S.T."/>
            <person name="Puiu D."/>
            <person name="Crepeau M."/>
            <person name="Gugger P.F."/>
            <person name="Sherman R."/>
            <person name="Stevens K."/>
            <person name="Langley C.H."/>
            <person name="Pellegrini M."/>
            <person name="Salzberg S.L."/>
        </authorList>
    </citation>
    <scope>NUCLEOTIDE SEQUENCE [LARGE SCALE GENOMIC DNA]</scope>
    <source>
        <strain evidence="5 6">cv. SW786</strain>
    </source>
</reference>
<evidence type="ECO:0000256" key="1">
    <source>
        <dbReference type="ARBA" id="ARBA00022614"/>
    </source>
</evidence>
<dbReference type="InterPro" id="IPR045344">
    <property type="entry name" value="C-JID"/>
</dbReference>
<protein>
    <recommendedName>
        <fullName evidence="7">Autophagy protein 5</fullName>
    </recommendedName>
</protein>
<dbReference type="AlphaFoldDB" id="A0A7N2LJ02"/>
<dbReference type="SUPFAM" id="SSF52058">
    <property type="entry name" value="L domain-like"/>
    <property type="match status" value="1"/>
</dbReference>
<dbReference type="InParanoid" id="A0A7N2LJ02"/>
<feature type="domain" description="Autophagy protein ATG5 UblA" evidence="4">
    <location>
        <begin position="8"/>
        <end position="102"/>
    </location>
</feature>
<dbReference type="Gene3D" id="3.10.20.620">
    <property type="match status" value="1"/>
</dbReference>
<sequence length="606" mass="68367">MEEAQKYVWEGAIPLQIHLHESEVTTLPTPPPALILAPRIGYLPLLVPQIKPHFSNALPPGSPDTVWFDYNGLPLKWYIPTGVLFDLLCAEPERPWNLTVHFRGYPSNILVPCEGEDSVKWSFINSLKEASEAIQAIALPWKRNFKFEEFPEVFLKMSNLRLLIINGFDIPDALDFAPNSLKYLSLDYSSLKCLHLVSNQRSLFILTCPLASLNIFGKEKRTPDFSGVPRLVQLKFGGCSNLVEIHPSIGQLSRLKYLDLICCVSLTNLPSMSAEMQSLTTIRLYNDVYGCSKIRSLPKFTGIMKSLSELYMDVTAIKKLAPSSIKYLTALTLFDLSYCGNLKFLPCNMDNLRSLEKLIISGCLRLKLLPRLPSTIRYIDARYCYSLEPSPALVKLSSLLQPYSQWFPYNESSGGVAFTILYRFLQGLLCQKTVNETSTKRKEDEGESITEFQIIIHGFDIPSWLTHQSVGNSISIELPSNWCNCKWMGFAICASASASASASKPIRIGIRARVIALGDTPQNNYVSKLLFGMMPCEDNIWLLYLSRDNWFATVGNGECSQIKVIFETDDSALHVWECGVNLLYEQDVDEFNQTNAQCLIEKLRRV</sequence>
<dbReference type="InterPro" id="IPR042527">
    <property type="entry name" value="Atg5_UblA_dom_sf"/>
</dbReference>
<dbReference type="Proteomes" id="UP000594261">
    <property type="component" value="Chromosome 4"/>
</dbReference>
<name>A0A7N2LJ02_QUELO</name>
<dbReference type="GO" id="GO:0019776">
    <property type="term" value="F:Atg8-family ligase activity"/>
    <property type="evidence" value="ECO:0007669"/>
    <property type="project" value="TreeGrafter"/>
</dbReference>
<dbReference type="GO" id="GO:0044233">
    <property type="term" value="C:mitochondria-associated endoplasmic reticulum membrane contact site"/>
    <property type="evidence" value="ECO:0007669"/>
    <property type="project" value="TreeGrafter"/>
</dbReference>
<dbReference type="Gene3D" id="3.80.10.10">
    <property type="entry name" value="Ribonuclease Inhibitor"/>
    <property type="match status" value="2"/>
</dbReference>
<evidence type="ECO:0000259" key="3">
    <source>
        <dbReference type="Pfam" id="PF20160"/>
    </source>
</evidence>
<organism evidence="5 6">
    <name type="scientific">Quercus lobata</name>
    <name type="common">Valley oak</name>
    <dbReference type="NCBI Taxonomy" id="97700"/>
    <lineage>
        <taxon>Eukaryota</taxon>
        <taxon>Viridiplantae</taxon>
        <taxon>Streptophyta</taxon>
        <taxon>Embryophyta</taxon>
        <taxon>Tracheophyta</taxon>
        <taxon>Spermatophyta</taxon>
        <taxon>Magnoliopsida</taxon>
        <taxon>eudicotyledons</taxon>
        <taxon>Gunneridae</taxon>
        <taxon>Pentapetalae</taxon>
        <taxon>rosids</taxon>
        <taxon>fabids</taxon>
        <taxon>Fagales</taxon>
        <taxon>Fagaceae</taxon>
        <taxon>Quercus</taxon>
    </lineage>
</organism>
<evidence type="ECO:0000256" key="2">
    <source>
        <dbReference type="ARBA" id="ARBA00022737"/>
    </source>
</evidence>
<dbReference type="GO" id="GO:0034045">
    <property type="term" value="C:phagophore assembly site membrane"/>
    <property type="evidence" value="ECO:0007669"/>
    <property type="project" value="TreeGrafter"/>
</dbReference>
<dbReference type="Gramene" id="QL04p075308:mrna">
    <property type="protein sequence ID" value="QL04p075308:mrna"/>
    <property type="gene ID" value="QL04p075308"/>
</dbReference>
<dbReference type="GO" id="GO:0000422">
    <property type="term" value="P:autophagy of mitochondrion"/>
    <property type="evidence" value="ECO:0007669"/>
    <property type="project" value="TreeGrafter"/>
</dbReference>
<reference evidence="5" key="2">
    <citation type="submission" date="2021-01" db="UniProtKB">
        <authorList>
            <consortium name="EnsemblPlants"/>
        </authorList>
    </citation>
    <scope>IDENTIFICATION</scope>
</reference>
<accession>A0A7N2LJ02</accession>
<dbReference type="Gene3D" id="1.10.246.190">
    <property type="entry name" value="Autophagy protein Apg5, helix rich domain"/>
    <property type="match status" value="1"/>
</dbReference>
<dbReference type="EMBL" id="LRBV02000004">
    <property type="status" value="NOT_ANNOTATED_CDS"/>
    <property type="molecule type" value="Genomic_DNA"/>
</dbReference>
<dbReference type="GO" id="GO:0005776">
    <property type="term" value="C:autophagosome"/>
    <property type="evidence" value="ECO:0007669"/>
    <property type="project" value="TreeGrafter"/>
</dbReference>